<evidence type="ECO:0000256" key="3">
    <source>
        <dbReference type="ARBA" id="ARBA00023163"/>
    </source>
</evidence>
<proteinExistence type="predicted"/>
<dbReference type="InterPro" id="IPR000792">
    <property type="entry name" value="Tscrpt_reg_LuxR_C"/>
</dbReference>
<dbReference type="InterPro" id="IPR016032">
    <property type="entry name" value="Sig_transdc_resp-reg_C-effctor"/>
</dbReference>
<dbReference type="InterPro" id="IPR036388">
    <property type="entry name" value="WH-like_DNA-bd_sf"/>
</dbReference>
<sequence>MTRNLKQLTNKECRVIALLADGLTNGQIGERFSWSENQVEQCHQKMLRKLGFSHSYQLISWAYREGILK</sequence>
<dbReference type="Pfam" id="PF00196">
    <property type="entry name" value="GerE"/>
    <property type="match status" value="1"/>
</dbReference>
<dbReference type="SUPFAM" id="SSF46894">
    <property type="entry name" value="C-terminal effector domain of the bipartite response regulators"/>
    <property type="match status" value="1"/>
</dbReference>
<dbReference type="SMART" id="SM00421">
    <property type="entry name" value="HTH_LUXR"/>
    <property type="match status" value="1"/>
</dbReference>
<evidence type="ECO:0000256" key="1">
    <source>
        <dbReference type="ARBA" id="ARBA00023015"/>
    </source>
</evidence>
<name>A0ABW5D1H1_9BACT</name>
<dbReference type="RefSeq" id="WP_250430805.1">
    <property type="nucleotide sequence ID" value="NZ_JALPRR010000003.1"/>
</dbReference>
<feature type="domain" description="HTH luxR-type" evidence="4">
    <location>
        <begin position="1"/>
        <end position="66"/>
    </location>
</feature>
<comment type="caution">
    <text evidence="5">The sequence shown here is derived from an EMBL/GenBank/DDBJ whole genome shotgun (WGS) entry which is preliminary data.</text>
</comment>
<keyword evidence="6" id="KW-1185">Reference proteome</keyword>
<dbReference type="Gene3D" id="1.10.10.10">
    <property type="entry name" value="Winged helix-like DNA-binding domain superfamily/Winged helix DNA-binding domain"/>
    <property type="match status" value="1"/>
</dbReference>
<dbReference type="PANTHER" id="PTHR44688:SF16">
    <property type="entry name" value="DNA-BINDING TRANSCRIPTIONAL ACTIVATOR DEVR_DOSR"/>
    <property type="match status" value="1"/>
</dbReference>
<keyword evidence="2" id="KW-0238">DNA-binding</keyword>
<gene>
    <name evidence="5" type="ORF">ACFSKP_15740</name>
</gene>
<evidence type="ECO:0000313" key="5">
    <source>
        <dbReference type="EMBL" id="MFD2247717.1"/>
    </source>
</evidence>
<dbReference type="PANTHER" id="PTHR44688">
    <property type="entry name" value="DNA-BINDING TRANSCRIPTIONAL ACTIVATOR DEVR_DOSR"/>
    <property type="match status" value="1"/>
</dbReference>
<evidence type="ECO:0000313" key="6">
    <source>
        <dbReference type="Proteomes" id="UP001597374"/>
    </source>
</evidence>
<accession>A0ABW5D1H1</accession>
<keyword evidence="1" id="KW-0805">Transcription regulation</keyword>
<dbReference type="PROSITE" id="PS50043">
    <property type="entry name" value="HTH_LUXR_2"/>
    <property type="match status" value="1"/>
</dbReference>
<dbReference type="Proteomes" id="UP001597374">
    <property type="component" value="Unassembled WGS sequence"/>
</dbReference>
<evidence type="ECO:0000256" key="2">
    <source>
        <dbReference type="ARBA" id="ARBA00023125"/>
    </source>
</evidence>
<organism evidence="5 6">
    <name type="scientific">Pontibacter ruber</name>
    <dbReference type="NCBI Taxonomy" id="1343895"/>
    <lineage>
        <taxon>Bacteria</taxon>
        <taxon>Pseudomonadati</taxon>
        <taxon>Bacteroidota</taxon>
        <taxon>Cytophagia</taxon>
        <taxon>Cytophagales</taxon>
        <taxon>Hymenobacteraceae</taxon>
        <taxon>Pontibacter</taxon>
    </lineage>
</organism>
<reference evidence="6" key="1">
    <citation type="journal article" date="2019" name="Int. J. Syst. Evol. Microbiol.">
        <title>The Global Catalogue of Microorganisms (GCM) 10K type strain sequencing project: providing services to taxonomists for standard genome sequencing and annotation.</title>
        <authorList>
            <consortium name="The Broad Institute Genomics Platform"/>
            <consortium name="The Broad Institute Genome Sequencing Center for Infectious Disease"/>
            <person name="Wu L."/>
            <person name="Ma J."/>
        </authorList>
    </citation>
    <scope>NUCLEOTIDE SEQUENCE [LARGE SCALE GENOMIC DNA]</scope>
    <source>
        <strain evidence="6">CGMCC 4.1782</strain>
    </source>
</reference>
<dbReference type="EMBL" id="JBHUIM010000002">
    <property type="protein sequence ID" value="MFD2247717.1"/>
    <property type="molecule type" value="Genomic_DNA"/>
</dbReference>
<protein>
    <submittedName>
        <fullName evidence="5">Response regulator transcription factor</fullName>
    </submittedName>
</protein>
<keyword evidence="3" id="KW-0804">Transcription</keyword>
<evidence type="ECO:0000259" key="4">
    <source>
        <dbReference type="PROSITE" id="PS50043"/>
    </source>
</evidence>